<dbReference type="RefSeq" id="WP_308482495.1">
    <property type="nucleotide sequence ID" value="NZ_OY726397.1"/>
</dbReference>
<gene>
    <name evidence="2" type="ORF">MU0053_002362</name>
</gene>
<protein>
    <submittedName>
        <fullName evidence="2">Urease accessory protein UreD</fullName>
    </submittedName>
</protein>
<dbReference type="InterPro" id="IPR002669">
    <property type="entry name" value="UreD"/>
</dbReference>
<dbReference type="Proteomes" id="UP001190465">
    <property type="component" value="Chromosome"/>
</dbReference>
<reference evidence="2 3" key="1">
    <citation type="submission" date="2023-08" db="EMBL/GenBank/DDBJ databases">
        <authorList>
            <person name="Folkvardsen B D."/>
            <person name="Norman A."/>
        </authorList>
    </citation>
    <scope>NUCLEOTIDE SEQUENCE [LARGE SCALE GENOMIC DNA]</scope>
    <source>
        <strain evidence="2 3">Mu0053</strain>
    </source>
</reference>
<evidence type="ECO:0000256" key="1">
    <source>
        <dbReference type="ARBA" id="ARBA00023186"/>
    </source>
</evidence>
<evidence type="ECO:0000313" key="3">
    <source>
        <dbReference type="Proteomes" id="UP001190465"/>
    </source>
</evidence>
<sequence length="214" mass="22365">MDSRVLVVARRERLPHIESRGGIVARNTGEHTVHLVSSAATPLGGDTITVQVIVEPGAVLRLRSVAATIALPGPAIRVSRSRLELDVDGELDVDLEPMIVAGGAEHHAVVAVRIGSAGALRLRERVQVGRSGERHGYWSSATHADVECRPLLRHRVELGAGSVADDALAAPRAAVSELCFPTDPQHPGGDATVLALAAGGVLRTWQGDALPGQG</sequence>
<evidence type="ECO:0000313" key="2">
    <source>
        <dbReference type="EMBL" id="CAJ1503141.1"/>
    </source>
</evidence>
<keyword evidence="3" id="KW-1185">Reference proteome</keyword>
<accession>A0ABM9LQV1</accession>
<dbReference type="EMBL" id="OY726397">
    <property type="protein sequence ID" value="CAJ1503141.1"/>
    <property type="molecule type" value="Genomic_DNA"/>
</dbReference>
<dbReference type="Pfam" id="PF01774">
    <property type="entry name" value="UreD"/>
    <property type="match status" value="1"/>
</dbReference>
<proteinExistence type="predicted"/>
<organism evidence="2 3">
    <name type="scientific">[Mycobacterium] burgundiense</name>
    <dbReference type="NCBI Taxonomy" id="3064286"/>
    <lineage>
        <taxon>Bacteria</taxon>
        <taxon>Bacillati</taxon>
        <taxon>Actinomycetota</taxon>
        <taxon>Actinomycetes</taxon>
        <taxon>Mycobacteriales</taxon>
        <taxon>Mycobacteriaceae</taxon>
        <taxon>Mycolicibacterium</taxon>
    </lineage>
</organism>
<name>A0ABM9LQV1_9MYCO</name>
<keyword evidence="1" id="KW-0143">Chaperone</keyword>